<sequence length="83" mass="9735">MVKFTLYSRSYCHLCEDMLHALQQYGGSYPFTIEVVDVDADEKLVEQFDELVPVLFGKRDDLPSVQLCHYFLDTEKLEQFLSH</sequence>
<protein>
    <submittedName>
        <fullName evidence="1">Glutaredoxin family protein</fullName>
    </submittedName>
</protein>
<evidence type="ECO:0000313" key="2">
    <source>
        <dbReference type="Proteomes" id="UP001225596"/>
    </source>
</evidence>
<dbReference type="SUPFAM" id="SSF52833">
    <property type="entry name" value="Thioredoxin-like"/>
    <property type="match status" value="1"/>
</dbReference>
<name>A0ABU1BP03_9BURK</name>
<reference evidence="1 2" key="1">
    <citation type="submission" date="2023-08" db="EMBL/GenBank/DDBJ databases">
        <title>Oxalobacteraceae gen .nov., isolated from river sludge outside the plant.</title>
        <authorList>
            <person name="Zhao S.Y."/>
        </authorList>
    </citation>
    <scope>NUCLEOTIDE SEQUENCE [LARGE SCALE GENOMIC DNA]</scope>
    <source>
        <strain evidence="1 2">R-40</strain>
    </source>
</reference>
<dbReference type="Gene3D" id="3.40.30.10">
    <property type="entry name" value="Glutaredoxin"/>
    <property type="match status" value="1"/>
</dbReference>
<dbReference type="RefSeq" id="WP_338436580.1">
    <property type="nucleotide sequence ID" value="NZ_JAUYVH010000004.1"/>
</dbReference>
<comment type="caution">
    <text evidence="1">The sequence shown here is derived from an EMBL/GenBank/DDBJ whole genome shotgun (WGS) entry which is preliminary data.</text>
</comment>
<dbReference type="Pfam" id="PF05768">
    <property type="entry name" value="Glrx-like"/>
    <property type="match status" value="1"/>
</dbReference>
<organism evidence="1 2">
    <name type="scientific">Keguizhuia sedimenti</name>
    <dbReference type="NCBI Taxonomy" id="3064264"/>
    <lineage>
        <taxon>Bacteria</taxon>
        <taxon>Pseudomonadati</taxon>
        <taxon>Pseudomonadota</taxon>
        <taxon>Betaproteobacteria</taxon>
        <taxon>Burkholderiales</taxon>
        <taxon>Oxalobacteraceae</taxon>
        <taxon>Keguizhuia</taxon>
    </lineage>
</organism>
<dbReference type="Proteomes" id="UP001225596">
    <property type="component" value="Unassembled WGS sequence"/>
</dbReference>
<dbReference type="EMBL" id="JAUYVH010000004">
    <property type="protein sequence ID" value="MDQ9170652.1"/>
    <property type="molecule type" value="Genomic_DNA"/>
</dbReference>
<dbReference type="InterPro" id="IPR008554">
    <property type="entry name" value="Glutaredoxin-like"/>
</dbReference>
<keyword evidence="2" id="KW-1185">Reference proteome</keyword>
<dbReference type="InterPro" id="IPR036249">
    <property type="entry name" value="Thioredoxin-like_sf"/>
</dbReference>
<gene>
    <name evidence="1" type="ORF">Q8A64_09555</name>
</gene>
<accession>A0ABU1BP03</accession>
<evidence type="ECO:0000313" key="1">
    <source>
        <dbReference type="EMBL" id="MDQ9170652.1"/>
    </source>
</evidence>
<proteinExistence type="predicted"/>